<feature type="region of interest" description="Disordered" evidence="1">
    <location>
        <begin position="1"/>
        <end position="53"/>
    </location>
</feature>
<sequence>MGDRGVTKTPDPSTTVSSEELITRAQASTFTQHAPVGYSGHGYPSQPTQQEYYDPMSTRVNMYQSGGQAGMVSNEGYQQDHAYDYGEYRAGSPGPSTERYGGVGRRHALGYGREVSSNNAGYSNAQVPTHRQPTAGGLPTVSEHIEHEM</sequence>
<dbReference type="Proteomes" id="UP000054279">
    <property type="component" value="Unassembled WGS sequence"/>
</dbReference>
<protein>
    <submittedName>
        <fullName evidence="2">Uncharacterized protein</fullName>
    </submittedName>
</protein>
<keyword evidence="3" id="KW-1185">Reference proteome</keyword>
<organism evidence="2 3">
    <name type="scientific">Sphaerobolus stellatus (strain SS14)</name>
    <dbReference type="NCBI Taxonomy" id="990650"/>
    <lineage>
        <taxon>Eukaryota</taxon>
        <taxon>Fungi</taxon>
        <taxon>Dikarya</taxon>
        <taxon>Basidiomycota</taxon>
        <taxon>Agaricomycotina</taxon>
        <taxon>Agaricomycetes</taxon>
        <taxon>Phallomycetidae</taxon>
        <taxon>Geastrales</taxon>
        <taxon>Sphaerobolaceae</taxon>
        <taxon>Sphaerobolus</taxon>
    </lineage>
</organism>
<feature type="region of interest" description="Disordered" evidence="1">
    <location>
        <begin position="114"/>
        <end position="149"/>
    </location>
</feature>
<proteinExistence type="predicted"/>
<gene>
    <name evidence="2" type="ORF">M422DRAFT_264862</name>
</gene>
<accession>A0A0C9V7H2</accession>
<feature type="compositionally biased region" description="Polar residues" evidence="1">
    <location>
        <begin position="115"/>
        <end position="132"/>
    </location>
</feature>
<dbReference type="AlphaFoldDB" id="A0A0C9V7H2"/>
<dbReference type="EMBL" id="KN837215">
    <property type="protein sequence ID" value="KIJ33306.1"/>
    <property type="molecule type" value="Genomic_DNA"/>
</dbReference>
<evidence type="ECO:0000313" key="2">
    <source>
        <dbReference type="EMBL" id="KIJ33306.1"/>
    </source>
</evidence>
<dbReference type="HOGENOM" id="CLU_1750832_0_0_1"/>
<name>A0A0C9V7H2_SPHS4</name>
<evidence type="ECO:0000313" key="3">
    <source>
        <dbReference type="Proteomes" id="UP000054279"/>
    </source>
</evidence>
<feature type="compositionally biased region" description="Polar residues" evidence="1">
    <location>
        <begin position="10"/>
        <end position="32"/>
    </location>
</feature>
<reference evidence="2 3" key="1">
    <citation type="submission" date="2014-06" db="EMBL/GenBank/DDBJ databases">
        <title>Evolutionary Origins and Diversification of the Mycorrhizal Mutualists.</title>
        <authorList>
            <consortium name="DOE Joint Genome Institute"/>
            <consortium name="Mycorrhizal Genomics Consortium"/>
            <person name="Kohler A."/>
            <person name="Kuo A."/>
            <person name="Nagy L.G."/>
            <person name="Floudas D."/>
            <person name="Copeland A."/>
            <person name="Barry K.W."/>
            <person name="Cichocki N."/>
            <person name="Veneault-Fourrey C."/>
            <person name="LaButti K."/>
            <person name="Lindquist E.A."/>
            <person name="Lipzen A."/>
            <person name="Lundell T."/>
            <person name="Morin E."/>
            <person name="Murat C."/>
            <person name="Riley R."/>
            <person name="Ohm R."/>
            <person name="Sun H."/>
            <person name="Tunlid A."/>
            <person name="Henrissat B."/>
            <person name="Grigoriev I.V."/>
            <person name="Hibbett D.S."/>
            <person name="Martin F."/>
        </authorList>
    </citation>
    <scope>NUCLEOTIDE SEQUENCE [LARGE SCALE GENOMIC DNA]</scope>
    <source>
        <strain evidence="2 3">SS14</strain>
    </source>
</reference>
<evidence type="ECO:0000256" key="1">
    <source>
        <dbReference type="SAM" id="MobiDB-lite"/>
    </source>
</evidence>
<feature type="region of interest" description="Disordered" evidence="1">
    <location>
        <begin position="85"/>
        <end position="104"/>
    </location>
</feature>